<dbReference type="InterPro" id="IPR011337">
    <property type="entry name" value="DNA_rep_MutH/RE_typeII_Sau3AI"/>
</dbReference>
<evidence type="ECO:0000313" key="9">
    <source>
        <dbReference type="EMBL" id="AWL11040.1"/>
    </source>
</evidence>
<protein>
    <recommendedName>
        <fullName evidence="7">DNA mismatch repair protein MutH</fullName>
    </recommendedName>
    <alternativeName>
        <fullName evidence="7">Methyl-directed mismatch repair protein</fullName>
    </alternativeName>
</protein>
<comment type="similarity">
    <text evidence="7">Belongs to the MutH family.</text>
</comment>
<comment type="function">
    <text evidence="7">Sequence-specific endonuclease that cleaves unmethylated GATC sequences. It is involved in DNA mismatch repair.</text>
</comment>
<name>A0A2S2E188_9ALTE</name>
<reference evidence="9 10" key="1">
    <citation type="submission" date="2018-05" db="EMBL/GenBank/DDBJ databases">
        <title>Salinimonas sp. HMF8227 Genome sequencing and assembly.</title>
        <authorList>
            <person name="Kang H."/>
            <person name="Kang J."/>
            <person name="Cha I."/>
            <person name="Kim H."/>
            <person name="Joh K."/>
        </authorList>
    </citation>
    <scope>NUCLEOTIDE SEQUENCE [LARGE SCALE GENOMIC DNA]</scope>
    <source>
        <strain evidence="9 10">HMF8227</strain>
    </source>
</reference>
<accession>A0A2S2E188</accession>
<sequence length="226" mass="25016">MTLTLPSTAPTSVAQLMERAQQLAGLTLGELAQLAQLETPEDLRRHKGFSGQLLELWLGASAGSKPEQDFPELGVELKTLPIDEAGRPMETTYVCYAHLTGIAGLTWENSNVRNKLHQVCWVPIEANRQIPPAERRVASAFLWTPTPEQEAALRADWEEIMELIALGQVESITARHGQVMQLRPKAADGNALTDAIGRDGQFIQTRPRGFYLKKTFTRGLLEEAFA</sequence>
<keyword evidence="4 7" id="KW-0227">DNA damage</keyword>
<dbReference type="GO" id="GO:0004519">
    <property type="term" value="F:endonuclease activity"/>
    <property type="evidence" value="ECO:0007669"/>
    <property type="project" value="UniProtKB-UniRule"/>
</dbReference>
<dbReference type="InterPro" id="IPR004230">
    <property type="entry name" value="DNA_mismatch_repair_MutH"/>
</dbReference>
<dbReference type="Pfam" id="PF02976">
    <property type="entry name" value="MutH"/>
    <property type="match status" value="1"/>
</dbReference>
<feature type="domain" description="DNA mismatch repair MutH/Type II restriction enzyme Sau3AI" evidence="8">
    <location>
        <begin position="58"/>
        <end position="156"/>
    </location>
</feature>
<keyword evidence="3 7" id="KW-0255">Endonuclease</keyword>
<dbReference type="GO" id="GO:0003677">
    <property type="term" value="F:DNA binding"/>
    <property type="evidence" value="ECO:0007669"/>
    <property type="project" value="InterPro"/>
</dbReference>
<evidence type="ECO:0000259" key="8">
    <source>
        <dbReference type="SMART" id="SM00927"/>
    </source>
</evidence>
<evidence type="ECO:0000256" key="4">
    <source>
        <dbReference type="ARBA" id="ARBA00022763"/>
    </source>
</evidence>
<dbReference type="CDD" id="cd00583">
    <property type="entry name" value="MutH-like"/>
    <property type="match status" value="1"/>
</dbReference>
<evidence type="ECO:0000256" key="1">
    <source>
        <dbReference type="ARBA" id="ARBA00022490"/>
    </source>
</evidence>
<evidence type="ECO:0000256" key="6">
    <source>
        <dbReference type="ARBA" id="ARBA00023204"/>
    </source>
</evidence>
<dbReference type="GO" id="GO:0016787">
    <property type="term" value="F:hydrolase activity"/>
    <property type="evidence" value="ECO:0007669"/>
    <property type="project" value="UniProtKB-KW"/>
</dbReference>
<evidence type="ECO:0000256" key="5">
    <source>
        <dbReference type="ARBA" id="ARBA00022801"/>
    </source>
</evidence>
<evidence type="ECO:0000256" key="3">
    <source>
        <dbReference type="ARBA" id="ARBA00022759"/>
    </source>
</evidence>
<evidence type="ECO:0000256" key="7">
    <source>
        <dbReference type="HAMAP-Rule" id="MF_00759"/>
    </source>
</evidence>
<proteinExistence type="inferred from homology"/>
<dbReference type="SMART" id="SM00927">
    <property type="entry name" value="MutH"/>
    <property type="match status" value="1"/>
</dbReference>
<dbReference type="GO" id="GO:0006298">
    <property type="term" value="P:mismatch repair"/>
    <property type="evidence" value="ECO:0007669"/>
    <property type="project" value="UniProtKB-UniRule"/>
</dbReference>
<keyword evidence="2 7" id="KW-0540">Nuclease</keyword>
<organism evidence="9 10">
    <name type="scientific">Saliniradius amylolyticus</name>
    <dbReference type="NCBI Taxonomy" id="2183582"/>
    <lineage>
        <taxon>Bacteria</taxon>
        <taxon>Pseudomonadati</taxon>
        <taxon>Pseudomonadota</taxon>
        <taxon>Gammaproteobacteria</taxon>
        <taxon>Alteromonadales</taxon>
        <taxon>Alteromonadaceae</taxon>
        <taxon>Saliniradius</taxon>
    </lineage>
</organism>
<dbReference type="SUPFAM" id="SSF52980">
    <property type="entry name" value="Restriction endonuclease-like"/>
    <property type="match status" value="1"/>
</dbReference>
<evidence type="ECO:0000256" key="2">
    <source>
        <dbReference type="ARBA" id="ARBA00022722"/>
    </source>
</evidence>
<dbReference type="Proteomes" id="UP000245728">
    <property type="component" value="Chromosome"/>
</dbReference>
<dbReference type="HAMAP" id="MF_00759">
    <property type="entry name" value="MutH"/>
    <property type="match status" value="1"/>
</dbReference>
<dbReference type="EMBL" id="CP029347">
    <property type="protein sequence ID" value="AWL11040.1"/>
    <property type="molecule type" value="Genomic_DNA"/>
</dbReference>
<dbReference type="NCBIfam" id="NF003458">
    <property type="entry name" value="PRK05070.1"/>
    <property type="match status" value="1"/>
</dbReference>
<dbReference type="GO" id="GO:0006304">
    <property type="term" value="P:DNA modification"/>
    <property type="evidence" value="ECO:0007669"/>
    <property type="project" value="InterPro"/>
</dbReference>
<dbReference type="Gene3D" id="3.40.600.10">
    <property type="entry name" value="DNA mismatch repair MutH/Restriction endonuclease, type II"/>
    <property type="match status" value="1"/>
</dbReference>
<dbReference type="OrthoDB" id="5634909at2"/>
<evidence type="ECO:0000313" key="10">
    <source>
        <dbReference type="Proteomes" id="UP000245728"/>
    </source>
</evidence>
<dbReference type="KEGG" id="salh:HMF8227_00544"/>
<dbReference type="InterPro" id="IPR011335">
    <property type="entry name" value="Restrct_endonuc-II-like"/>
</dbReference>
<keyword evidence="1 7" id="KW-0963">Cytoplasm</keyword>
<dbReference type="AlphaFoldDB" id="A0A2S2E188"/>
<dbReference type="GO" id="GO:0005737">
    <property type="term" value="C:cytoplasm"/>
    <property type="evidence" value="ECO:0007669"/>
    <property type="project" value="UniProtKB-SubCell"/>
</dbReference>
<dbReference type="InterPro" id="IPR037057">
    <property type="entry name" value="DNA_rep_MutH/T2_RE_sf"/>
</dbReference>
<keyword evidence="5 7" id="KW-0378">Hydrolase</keyword>
<comment type="subcellular location">
    <subcellularLocation>
        <location evidence="7">Cytoplasm</location>
    </subcellularLocation>
</comment>
<dbReference type="NCBIfam" id="TIGR02248">
    <property type="entry name" value="mutH_TIGR"/>
    <property type="match status" value="1"/>
</dbReference>
<gene>
    <name evidence="7" type="primary">mutH</name>
    <name evidence="9" type="ORF">HMF8227_00544</name>
</gene>
<dbReference type="RefSeq" id="WP_109338712.1">
    <property type="nucleotide sequence ID" value="NZ_CP029347.1"/>
</dbReference>
<keyword evidence="10" id="KW-1185">Reference proteome</keyword>
<keyword evidence="6 7" id="KW-0234">DNA repair</keyword>